<dbReference type="Pfam" id="PF20695">
    <property type="entry name" value="UbiD_N"/>
    <property type="match status" value="1"/>
</dbReference>
<dbReference type="PANTHER" id="PTHR30108:SF7">
    <property type="entry name" value="3-POLYPRENYL-4-HYDROXYBENZOATE DECARBOXYLASE"/>
    <property type="match status" value="1"/>
</dbReference>
<evidence type="ECO:0000259" key="1">
    <source>
        <dbReference type="Pfam" id="PF01977"/>
    </source>
</evidence>
<dbReference type="GO" id="GO:0016831">
    <property type="term" value="F:carboxy-lyase activity"/>
    <property type="evidence" value="ECO:0007669"/>
    <property type="project" value="InterPro"/>
</dbReference>
<gene>
    <name evidence="4" type="ORF">BSOLF_1392</name>
</gene>
<dbReference type="EMBL" id="PEBX01000006">
    <property type="protein sequence ID" value="PTQ57514.1"/>
    <property type="molecule type" value="Genomic_DNA"/>
</dbReference>
<accession>A0A2R6Y4B5</accession>
<name>A0A2R6Y4B5_9BACL</name>
<dbReference type="InterPro" id="IPR002830">
    <property type="entry name" value="UbiD"/>
</dbReference>
<dbReference type="InterPro" id="IPR049383">
    <property type="entry name" value="UbiD-like_N"/>
</dbReference>
<dbReference type="AlphaFoldDB" id="A0A2R6Y4B5"/>
<sequence length="590" mass="66188">MYTNLRQFIEDLRKDGELAVVKTPVDPKLELPEIHRRVIAEGGPALLFEHIIGSPYPVVTNLFGTSGRLERALGKRPEQTIQTLVEALPELLPPRLSTLWSLKDTLIPLVSRLGQTIVPSGRAPVLEIVDDAFDLTKLPATTSWPEDGGPFFTLPLVYTEHPIEKSGNLGMYRMQIFDDRTTGMHWQIHKGGGFHYHEAEKRGEALPATVFLGGPPVLIVSAIAPLPEAVPELLFASFLLGQKLPMTRPEGVPHALIAEAEFAFVGSVPPQERRPEGPFGDHYGYYSLVHDFPVFHLKRVYHRRDAIFPATVVGKPIQEDYWIGEYLQRLLSPFYPLIMPGVKSLWTYGETGFHALAGAVVRESYSREALAHGLRILGEGQLTLTKFLMLTDQMIDLSDVKALLTAILERFDPRYDLVILPDTSMDTLDYTGRRFNHGSKAIMLGTGPVRRTLPGEYTSGALSGIDRIAVFSPGVLVISGLSYEAAEDLPHTLLKRHRADLEPWPLIFLVDQAEETARTQASFLWTVFMRFDPAHDLFGEKSVHHNKLSWEGPLIIDARMKPFYPKEVEPDEATVRRVNEKWHTYFASLA</sequence>
<dbReference type="Proteomes" id="UP000244338">
    <property type="component" value="Unassembled WGS sequence"/>
</dbReference>
<feature type="domain" description="3-octaprenyl-4-hydroxybenzoate carboxy-lyase-like N-terminal" evidence="2">
    <location>
        <begin position="9"/>
        <end position="88"/>
    </location>
</feature>
<dbReference type="SUPFAM" id="SSF143968">
    <property type="entry name" value="UbiD C-terminal domain-like"/>
    <property type="match status" value="2"/>
</dbReference>
<dbReference type="GO" id="GO:0005737">
    <property type="term" value="C:cytoplasm"/>
    <property type="evidence" value="ECO:0007669"/>
    <property type="project" value="TreeGrafter"/>
</dbReference>
<protein>
    <submittedName>
        <fullName evidence="4">3-polyprenyl-4-hydroxybenzoate carboxy-lyase</fullName>
    </submittedName>
</protein>
<evidence type="ECO:0000313" key="5">
    <source>
        <dbReference type="Proteomes" id="UP000244338"/>
    </source>
</evidence>
<dbReference type="InterPro" id="IPR049381">
    <property type="entry name" value="UbiD-like_C"/>
</dbReference>
<dbReference type="NCBIfam" id="TIGR00148">
    <property type="entry name" value="UbiD family decarboxylase"/>
    <property type="match status" value="1"/>
</dbReference>
<dbReference type="Gene3D" id="3.40.1670.10">
    <property type="entry name" value="UbiD C-terminal domain-like"/>
    <property type="match status" value="1"/>
</dbReference>
<evidence type="ECO:0000313" key="4">
    <source>
        <dbReference type="EMBL" id="PTQ57514.1"/>
    </source>
</evidence>
<dbReference type="SUPFAM" id="SSF50475">
    <property type="entry name" value="FMN-binding split barrel"/>
    <property type="match status" value="1"/>
</dbReference>
<evidence type="ECO:0000259" key="2">
    <source>
        <dbReference type="Pfam" id="PF20695"/>
    </source>
</evidence>
<keyword evidence="4" id="KW-0456">Lyase</keyword>
<feature type="domain" description="3-octaprenyl-4-hydroxybenzoate carboxy-lyase-like C-terminal" evidence="3">
    <location>
        <begin position="322"/>
        <end position="443"/>
    </location>
</feature>
<proteinExistence type="predicted"/>
<feature type="domain" description="3-octaprenyl-4-hydroxybenzoate carboxy-lyase-like Rift-related" evidence="1">
    <location>
        <begin position="118"/>
        <end position="316"/>
    </location>
</feature>
<organism evidence="4 5">
    <name type="scientific">Candidatus Carbonibacillus altaicus</name>
    <dbReference type="NCBI Taxonomy" id="2163959"/>
    <lineage>
        <taxon>Bacteria</taxon>
        <taxon>Bacillati</taxon>
        <taxon>Bacillota</taxon>
        <taxon>Bacilli</taxon>
        <taxon>Bacillales</taxon>
        <taxon>Candidatus Carbonibacillus</taxon>
    </lineage>
</organism>
<dbReference type="PANTHER" id="PTHR30108">
    <property type="entry name" value="3-OCTAPRENYL-4-HYDROXYBENZOATE CARBOXY-LYASE-RELATED"/>
    <property type="match status" value="1"/>
</dbReference>
<comment type="caution">
    <text evidence="4">The sequence shown here is derived from an EMBL/GenBank/DDBJ whole genome shotgun (WGS) entry which is preliminary data.</text>
</comment>
<reference evidence="5" key="1">
    <citation type="journal article" date="2018" name="Sci. Rep.">
        <title>Lignite coal burning seam in the remote Altai Mountains harbors a hydrogen-driven thermophilic microbial community.</title>
        <authorList>
            <person name="Kadnikov V.V."/>
            <person name="Mardanov A.V."/>
            <person name="Ivasenko D.A."/>
            <person name="Antsiferov D.V."/>
            <person name="Beletsky A.V."/>
            <person name="Karnachuk O.V."/>
            <person name="Ravin N.V."/>
        </authorList>
    </citation>
    <scope>NUCLEOTIDE SEQUENCE [LARGE SCALE GENOMIC DNA]</scope>
</reference>
<dbReference type="Pfam" id="PF20696">
    <property type="entry name" value="UbiD_C"/>
    <property type="match status" value="1"/>
</dbReference>
<dbReference type="InterPro" id="IPR048304">
    <property type="entry name" value="UbiD_Rift_dom"/>
</dbReference>
<evidence type="ECO:0000259" key="3">
    <source>
        <dbReference type="Pfam" id="PF20696"/>
    </source>
</evidence>
<dbReference type="Pfam" id="PF01977">
    <property type="entry name" value="UbiD"/>
    <property type="match status" value="1"/>
</dbReference>